<dbReference type="EMBL" id="JPKZ01020809">
    <property type="protein sequence ID" value="KHN71750.1"/>
    <property type="molecule type" value="Genomic_DNA"/>
</dbReference>
<gene>
    <name evidence="2" type="ORF">Tcan_06301</name>
</gene>
<feature type="region of interest" description="Disordered" evidence="1">
    <location>
        <begin position="91"/>
        <end position="114"/>
    </location>
</feature>
<feature type="compositionally biased region" description="Basic and acidic residues" evidence="1">
    <location>
        <begin position="94"/>
        <end position="114"/>
    </location>
</feature>
<evidence type="ECO:0000313" key="2">
    <source>
        <dbReference type="EMBL" id="KHN71750.1"/>
    </source>
</evidence>
<proteinExistence type="predicted"/>
<comment type="caution">
    <text evidence="2">The sequence shown here is derived from an EMBL/GenBank/DDBJ whole genome shotgun (WGS) entry which is preliminary data.</text>
</comment>
<dbReference type="Proteomes" id="UP000031036">
    <property type="component" value="Unassembled WGS sequence"/>
</dbReference>
<accession>A0A0B2US89</accession>
<protein>
    <submittedName>
        <fullName evidence="2">Uncharacterized protein</fullName>
    </submittedName>
</protein>
<organism evidence="2 3">
    <name type="scientific">Toxocara canis</name>
    <name type="common">Canine roundworm</name>
    <dbReference type="NCBI Taxonomy" id="6265"/>
    <lineage>
        <taxon>Eukaryota</taxon>
        <taxon>Metazoa</taxon>
        <taxon>Ecdysozoa</taxon>
        <taxon>Nematoda</taxon>
        <taxon>Chromadorea</taxon>
        <taxon>Rhabditida</taxon>
        <taxon>Spirurina</taxon>
        <taxon>Ascaridomorpha</taxon>
        <taxon>Ascaridoidea</taxon>
        <taxon>Toxocaridae</taxon>
        <taxon>Toxocara</taxon>
    </lineage>
</organism>
<name>A0A0B2US89_TOXCA</name>
<dbReference type="AlphaFoldDB" id="A0A0B2US89"/>
<reference evidence="2 3" key="1">
    <citation type="submission" date="2014-11" db="EMBL/GenBank/DDBJ databases">
        <title>Genetic blueprint of the zoonotic pathogen Toxocara canis.</title>
        <authorList>
            <person name="Zhu X.-Q."/>
            <person name="Korhonen P.K."/>
            <person name="Cai H."/>
            <person name="Young N.D."/>
            <person name="Nejsum P."/>
            <person name="von Samson-Himmelstjerna G."/>
            <person name="Boag P.R."/>
            <person name="Tan P."/>
            <person name="Li Q."/>
            <person name="Min J."/>
            <person name="Yang Y."/>
            <person name="Wang X."/>
            <person name="Fang X."/>
            <person name="Hall R.S."/>
            <person name="Hofmann A."/>
            <person name="Sternberg P.W."/>
            <person name="Jex A.R."/>
            <person name="Gasser R.B."/>
        </authorList>
    </citation>
    <scope>NUCLEOTIDE SEQUENCE [LARGE SCALE GENOMIC DNA]</scope>
    <source>
        <strain evidence="2">PN_DK_2014</strain>
    </source>
</reference>
<keyword evidence="3" id="KW-1185">Reference proteome</keyword>
<sequence>MILQCGELLNFNTQTSRTKRNNMTTNEQIWSSFYSQILRMNIANALRFRQFECYAISKCHERWKSPSIARNYFQQWLSNEIYSTFSESEANSEGYERSEPENLQKRCQKHGGEN</sequence>
<evidence type="ECO:0000313" key="3">
    <source>
        <dbReference type="Proteomes" id="UP000031036"/>
    </source>
</evidence>
<evidence type="ECO:0000256" key="1">
    <source>
        <dbReference type="SAM" id="MobiDB-lite"/>
    </source>
</evidence>